<dbReference type="RefSeq" id="WP_379542258.1">
    <property type="nucleotide sequence ID" value="NZ_JBHSFT010000008.1"/>
</dbReference>
<keyword evidence="1" id="KW-0175">Coiled coil</keyword>
<reference evidence="4" key="1">
    <citation type="journal article" date="2019" name="Int. J. Syst. Evol. Microbiol.">
        <title>The Global Catalogue of Microorganisms (GCM) 10K type strain sequencing project: providing services to taxonomists for standard genome sequencing and annotation.</title>
        <authorList>
            <consortium name="The Broad Institute Genomics Platform"/>
            <consortium name="The Broad Institute Genome Sequencing Center for Infectious Disease"/>
            <person name="Wu L."/>
            <person name="Ma J."/>
        </authorList>
    </citation>
    <scope>NUCLEOTIDE SEQUENCE [LARGE SCALE GENOMIC DNA]</scope>
    <source>
        <strain evidence="4">CCUG 37257</strain>
    </source>
</reference>
<keyword evidence="4" id="KW-1185">Reference proteome</keyword>
<gene>
    <name evidence="3" type="ORF">ACFO3P_05790</name>
</gene>
<dbReference type="Proteomes" id="UP001595988">
    <property type="component" value="Unassembled WGS sequence"/>
</dbReference>
<keyword evidence="2" id="KW-0812">Transmembrane</keyword>
<feature type="transmembrane region" description="Helical" evidence="2">
    <location>
        <begin position="12"/>
        <end position="32"/>
    </location>
</feature>
<proteinExistence type="predicted"/>
<protein>
    <submittedName>
        <fullName evidence="3">Uncharacterized protein</fullName>
    </submittedName>
</protein>
<accession>A0ABV9JVP7</accession>
<organism evidence="3 4">
    <name type="scientific">Oceanobacillus aidingensis</name>
    <dbReference type="NCBI Taxonomy" id="645964"/>
    <lineage>
        <taxon>Bacteria</taxon>
        <taxon>Bacillati</taxon>
        <taxon>Bacillota</taxon>
        <taxon>Bacilli</taxon>
        <taxon>Bacillales</taxon>
        <taxon>Bacillaceae</taxon>
        <taxon>Oceanobacillus</taxon>
    </lineage>
</organism>
<evidence type="ECO:0000256" key="2">
    <source>
        <dbReference type="SAM" id="Phobius"/>
    </source>
</evidence>
<comment type="caution">
    <text evidence="3">The sequence shown here is derived from an EMBL/GenBank/DDBJ whole genome shotgun (WGS) entry which is preliminary data.</text>
</comment>
<keyword evidence="2" id="KW-1133">Transmembrane helix</keyword>
<dbReference type="EMBL" id="JBHSFT010000008">
    <property type="protein sequence ID" value="MFC4661726.1"/>
    <property type="molecule type" value="Genomic_DNA"/>
</dbReference>
<evidence type="ECO:0000313" key="4">
    <source>
        <dbReference type="Proteomes" id="UP001595988"/>
    </source>
</evidence>
<feature type="coiled-coil region" evidence="1">
    <location>
        <begin position="159"/>
        <end position="186"/>
    </location>
</feature>
<name>A0ABV9JVP7_9BACI</name>
<sequence length="190" mass="21759">MKSYFLNLITDSSFIGALLGAVITGLIAIYVMNRTNVNNRKQDKKKALNEFLKESYFLLYSVEGLIKHTNAYVKYQKEEEAIKRADTGPDPNSELVDIRHAKRLNEADIAGFLSKIKNVDKNSFTRDTFDIYLEILSVTEGQVEYFWKRSLEINVGGVGDILEEAIKELIALKNTLEQKHKEKEKEYSSL</sequence>
<evidence type="ECO:0000256" key="1">
    <source>
        <dbReference type="SAM" id="Coils"/>
    </source>
</evidence>
<keyword evidence="2" id="KW-0472">Membrane</keyword>
<evidence type="ECO:0000313" key="3">
    <source>
        <dbReference type="EMBL" id="MFC4661726.1"/>
    </source>
</evidence>